<gene>
    <name evidence="5" type="ordered locus">Bathy15g02370</name>
</gene>
<feature type="compositionally biased region" description="Acidic residues" evidence="3">
    <location>
        <begin position="773"/>
        <end position="804"/>
    </location>
</feature>
<dbReference type="GO" id="GO:0004175">
    <property type="term" value="F:endopeptidase activity"/>
    <property type="evidence" value="ECO:0007669"/>
    <property type="project" value="TreeGrafter"/>
</dbReference>
<dbReference type="InterPro" id="IPR005046">
    <property type="entry name" value="DUF285"/>
</dbReference>
<feature type="domain" description="Kringle" evidence="4">
    <location>
        <begin position="879"/>
        <end position="952"/>
    </location>
</feature>
<dbReference type="Pfam" id="PF00051">
    <property type="entry name" value="Kringle"/>
    <property type="match status" value="4"/>
</dbReference>
<keyword evidence="2" id="KW-1015">Disulfide bond</keyword>
<proteinExistence type="predicted"/>
<dbReference type="InterPro" id="IPR011889">
    <property type="entry name" value="Liste_lipo_26"/>
</dbReference>
<dbReference type="PRINTS" id="PR00018">
    <property type="entry name" value="KRINGLE"/>
</dbReference>
<dbReference type="Proteomes" id="UP000198341">
    <property type="component" value="Chromosome 15"/>
</dbReference>
<sequence>MFNDETSSLLSKKQHTQRDDLESNTFVAPSPDDDELFRGSILNKTKTKTHHATTKKFVVAIGALCVGGSALAVSTSSSSSSSSLRMFNTSRLGGEEEFETAGGTQNFSENGVDESELLIDAKGTQYRGKQTKSVTGKDCKNWVQTTMHPDDHPNDGLYENYCRNPQGQQETIFCFVGGGETEKCEPLGFKNVLLTQDEEEVERLERELAQAEEEAKLPRADGDESSNPQEPQVGEIIITEEVPVTDGPTADEMDDTIGSREPMQFQGETGGNNNDPDGSFADDGQMVQPQSPDDERVVGNGQAYRGKQTKSKSGVECKKWVQTTSTPDDNPTEGLEENFCRNPHGAQESIWCYVGGGQSELCDPLGGGSVEESAEPDANVVAASVQQATTEQQQNSFTDILQEVEKTADALRTEADALQSEEQRLNPPNTEAGVGFDETPEVNEEEKQAKKKGNFDPAVEVLDGDGTSYRGFQTFSKTGKECVAWQFTQRTAFEYPDGDLSGNFCRNPDNQKSIYCYVGNNVAELCEPLQAPKELNNANIKEAVNKCLQEAPNDGNCPHFAAKSQFGVMKDWDVSKVTNMQELFKGKEAFNGDLSEWDTSSLTSAYQMFHSCRLFNSDISNWDVSNVESFQGMFNGNAAFNADISKWNTSKAKTMQGMFKDAINFNQDISDWDTSKVESFVSQFEGAEQFNQAIGKWNTGSSKWDGMQGMFQRAKSFAQDVSSFTGQASTQNQGMMFSGASAFHARFKCAMPDMGPAATCKDTMATAEQQLGEDESLDEGADVADESDVQEIQVNEESDQSIDEDEHKEPTEATDSTAAPETAEEKQEEQGETNAEMGPEPEDDADSVDATSEQSHIEELQNELDGEDPDLDVQDPDDETVIENGLTYRGKQTHTRSGMECKNWVQTTITPNDNPHQGLESNYCRNPNGMQETIFCFIGNGETEACDAKAEM</sequence>
<organism evidence="5 6">
    <name type="scientific">Bathycoccus prasinos</name>
    <dbReference type="NCBI Taxonomy" id="41875"/>
    <lineage>
        <taxon>Eukaryota</taxon>
        <taxon>Viridiplantae</taxon>
        <taxon>Chlorophyta</taxon>
        <taxon>Mamiellophyceae</taxon>
        <taxon>Mamiellales</taxon>
        <taxon>Bathycoccaceae</taxon>
        <taxon>Bathycoccus</taxon>
    </lineage>
</organism>
<dbReference type="PROSITE" id="PS00021">
    <property type="entry name" value="KRINGLE_1"/>
    <property type="match status" value="2"/>
</dbReference>
<dbReference type="AlphaFoldDB" id="K8FD05"/>
<evidence type="ECO:0000256" key="1">
    <source>
        <dbReference type="ARBA" id="ARBA00022572"/>
    </source>
</evidence>
<feature type="domain" description="Kringle" evidence="4">
    <location>
        <begin position="117"/>
        <end position="176"/>
    </location>
</feature>
<dbReference type="GeneID" id="19011453"/>
<feature type="domain" description="Kringle" evidence="4">
    <location>
        <begin position="295"/>
        <end position="364"/>
    </location>
</feature>
<evidence type="ECO:0000256" key="2">
    <source>
        <dbReference type="ARBA" id="ARBA00023157"/>
    </source>
</evidence>
<dbReference type="PROSITE" id="PS50070">
    <property type="entry name" value="KRINGLE_2"/>
    <property type="match status" value="4"/>
</dbReference>
<dbReference type="PANTHER" id="PTHR24261:SF7">
    <property type="entry name" value="KRINGLE DOMAIN-CONTAINING PROTEIN"/>
    <property type="match status" value="1"/>
</dbReference>
<reference evidence="5 6" key="1">
    <citation type="submission" date="2011-10" db="EMBL/GenBank/DDBJ databases">
        <authorList>
            <person name="Genoscope - CEA"/>
        </authorList>
    </citation>
    <scope>NUCLEOTIDE SEQUENCE [LARGE SCALE GENOMIC DNA]</scope>
    <source>
        <strain evidence="5 6">RCC 1105</strain>
    </source>
</reference>
<dbReference type="GO" id="GO:0005615">
    <property type="term" value="C:extracellular space"/>
    <property type="evidence" value="ECO:0007669"/>
    <property type="project" value="TreeGrafter"/>
</dbReference>
<dbReference type="GO" id="GO:0005102">
    <property type="term" value="F:signaling receptor binding"/>
    <property type="evidence" value="ECO:0007669"/>
    <property type="project" value="TreeGrafter"/>
</dbReference>
<dbReference type="RefSeq" id="XP_007508917.1">
    <property type="nucleotide sequence ID" value="XM_007508855.1"/>
</dbReference>
<evidence type="ECO:0000313" key="5">
    <source>
        <dbReference type="EMBL" id="CCO20003.1"/>
    </source>
</evidence>
<feature type="domain" description="Kringle" evidence="4">
    <location>
        <begin position="460"/>
        <end position="547"/>
    </location>
</feature>
<dbReference type="InterPro" id="IPR038178">
    <property type="entry name" value="Kringle_sf"/>
</dbReference>
<dbReference type="SUPFAM" id="SSF57440">
    <property type="entry name" value="Kringle-like"/>
    <property type="match status" value="4"/>
</dbReference>
<dbReference type="InterPro" id="IPR000001">
    <property type="entry name" value="Kringle"/>
</dbReference>
<evidence type="ECO:0000256" key="3">
    <source>
        <dbReference type="SAM" id="MobiDB-lite"/>
    </source>
</evidence>
<feature type="region of interest" description="Disordered" evidence="3">
    <location>
        <begin position="417"/>
        <end position="441"/>
    </location>
</feature>
<dbReference type="PANTHER" id="PTHR24261">
    <property type="entry name" value="PLASMINOGEN-RELATED"/>
    <property type="match status" value="1"/>
</dbReference>
<feature type="region of interest" description="Disordered" evidence="3">
    <location>
        <begin position="1"/>
        <end position="30"/>
    </location>
</feature>
<evidence type="ECO:0000259" key="4">
    <source>
        <dbReference type="PROSITE" id="PS50070"/>
    </source>
</evidence>
<dbReference type="InterPro" id="IPR018056">
    <property type="entry name" value="Kringle_CS"/>
</dbReference>
<dbReference type="SMART" id="SM00130">
    <property type="entry name" value="KR"/>
    <property type="match status" value="4"/>
</dbReference>
<dbReference type="CDD" id="cd00108">
    <property type="entry name" value="KR"/>
    <property type="match status" value="1"/>
</dbReference>
<dbReference type="Pfam" id="PF03382">
    <property type="entry name" value="DUF285"/>
    <property type="match status" value="1"/>
</dbReference>
<accession>K8FD05</accession>
<protein>
    <recommendedName>
        <fullName evidence="4">Kringle domain-containing protein</fullName>
    </recommendedName>
</protein>
<name>K8FD05_9CHLO</name>
<feature type="region of interest" description="Disordered" evidence="3">
    <location>
        <begin position="204"/>
        <end position="337"/>
    </location>
</feature>
<dbReference type="Gene3D" id="2.40.20.10">
    <property type="entry name" value="Plasminogen Kringle 4"/>
    <property type="match status" value="4"/>
</dbReference>
<feature type="compositionally biased region" description="Polar residues" evidence="3">
    <location>
        <begin position="1"/>
        <end position="11"/>
    </location>
</feature>
<feature type="compositionally biased region" description="Acidic residues" evidence="3">
    <location>
        <begin position="860"/>
        <end position="878"/>
    </location>
</feature>
<keyword evidence="1" id="KW-0420">Kringle</keyword>
<feature type="compositionally biased region" description="Basic and acidic residues" evidence="3">
    <location>
        <begin position="204"/>
        <end position="222"/>
    </location>
</feature>
<dbReference type="EMBL" id="FO082264">
    <property type="protein sequence ID" value="CCO20003.1"/>
    <property type="molecule type" value="Genomic_DNA"/>
</dbReference>
<dbReference type="OrthoDB" id="41905at2759"/>
<keyword evidence="6" id="KW-1185">Reference proteome</keyword>
<evidence type="ECO:0000313" key="6">
    <source>
        <dbReference type="Proteomes" id="UP000198341"/>
    </source>
</evidence>
<dbReference type="InterPro" id="IPR050759">
    <property type="entry name" value="Serine_protease_kringle"/>
</dbReference>
<dbReference type="KEGG" id="bpg:Bathy15g02370"/>
<dbReference type="InterPro" id="IPR013806">
    <property type="entry name" value="Kringle-like"/>
</dbReference>
<dbReference type="NCBIfam" id="TIGR02167">
    <property type="entry name" value="Liste_lipo_26"/>
    <property type="match status" value="2"/>
</dbReference>
<feature type="region of interest" description="Disordered" evidence="3">
    <location>
        <begin position="773"/>
        <end position="878"/>
    </location>
</feature>